<evidence type="ECO:0000256" key="1">
    <source>
        <dbReference type="SAM" id="MobiDB-lite"/>
    </source>
</evidence>
<protein>
    <submittedName>
        <fullName evidence="2">Uncharacterized protein</fullName>
    </submittedName>
</protein>
<comment type="caution">
    <text evidence="2">The sequence shown here is derived from an EMBL/GenBank/DDBJ whole genome shotgun (WGS) entry which is preliminary data.</text>
</comment>
<feature type="compositionally biased region" description="Low complexity" evidence="1">
    <location>
        <begin position="24"/>
        <end position="35"/>
    </location>
</feature>
<dbReference type="EMBL" id="LAZR01029140">
    <property type="protein sequence ID" value="KKL60456.1"/>
    <property type="molecule type" value="Genomic_DNA"/>
</dbReference>
<feature type="region of interest" description="Disordered" evidence="1">
    <location>
        <begin position="15"/>
        <end position="35"/>
    </location>
</feature>
<evidence type="ECO:0000313" key="2">
    <source>
        <dbReference type="EMBL" id="KKL60456.1"/>
    </source>
</evidence>
<sequence>MSRISDAAMLRAARRDLKRHLSTRPASPAERAASAAAMRIEQASWQQSAEAWRIDGDSHNGHQSEREAFVLGMRAASIERATDDTWEETRRELEGRVSHYAGVIRPVLDEA</sequence>
<accession>A0A0F9E2U7</accession>
<gene>
    <name evidence="2" type="ORF">LCGC14_2205160</name>
</gene>
<proteinExistence type="predicted"/>
<reference evidence="2" key="1">
    <citation type="journal article" date="2015" name="Nature">
        <title>Complex archaea that bridge the gap between prokaryotes and eukaryotes.</title>
        <authorList>
            <person name="Spang A."/>
            <person name="Saw J.H."/>
            <person name="Jorgensen S.L."/>
            <person name="Zaremba-Niedzwiedzka K."/>
            <person name="Martijn J."/>
            <person name="Lind A.E."/>
            <person name="van Eijk R."/>
            <person name="Schleper C."/>
            <person name="Guy L."/>
            <person name="Ettema T.J."/>
        </authorList>
    </citation>
    <scope>NUCLEOTIDE SEQUENCE</scope>
</reference>
<dbReference type="AlphaFoldDB" id="A0A0F9E2U7"/>
<organism evidence="2">
    <name type="scientific">marine sediment metagenome</name>
    <dbReference type="NCBI Taxonomy" id="412755"/>
    <lineage>
        <taxon>unclassified sequences</taxon>
        <taxon>metagenomes</taxon>
        <taxon>ecological metagenomes</taxon>
    </lineage>
</organism>
<name>A0A0F9E2U7_9ZZZZ</name>